<gene>
    <name evidence="2" type="ORF">ACFFP1_21960</name>
</gene>
<accession>A0ABV5Y7S2</accession>
<protein>
    <submittedName>
        <fullName evidence="2">Uncharacterized protein</fullName>
    </submittedName>
</protein>
<feature type="region of interest" description="Disordered" evidence="1">
    <location>
        <begin position="1"/>
        <end position="29"/>
    </location>
</feature>
<comment type="caution">
    <text evidence="2">The sequence shown here is derived from an EMBL/GenBank/DDBJ whole genome shotgun (WGS) entry which is preliminary data.</text>
</comment>
<dbReference type="Proteomes" id="UP001589702">
    <property type="component" value="Unassembled WGS sequence"/>
</dbReference>
<dbReference type="RefSeq" id="WP_234749699.1">
    <property type="nucleotide sequence ID" value="NZ_BAAAWN010000001.1"/>
</dbReference>
<evidence type="ECO:0000313" key="3">
    <source>
        <dbReference type="Proteomes" id="UP001589702"/>
    </source>
</evidence>
<keyword evidence="3" id="KW-1185">Reference proteome</keyword>
<evidence type="ECO:0000256" key="1">
    <source>
        <dbReference type="SAM" id="MobiDB-lite"/>
    </source>
</evidence>
<sequence length="95" mass="10655">MNEHPIRSHASDSSGTEATRPKDLLEGSPRSVERIDQVLSLVRQEWLAHPDERFWQMTANLAARMGISAYAPMLEDDEFIEMLNQRGGEIGTSTA</sequence>
<evidence type="ECO:0000313" key="2">
    <source>
        <dbReference type="EMBL" id="MFB9822140.1"/>
    </source>
</evidence>
<feature type="compositionally biased region" description="Basic and acidic residues" evidence="1">
    <location>
        <begin position="1"/>
        <end position="10"/>
    </location>
</feature>
<proteinExistence type="predicted"/>
<feature type="compositionally biased region" description="Basic and acidic residues" evidence="1">
    <location>
        <begin position="19"/>
        <end position="29"/>
    </location>
</feature>
<reference evidence="2 3" key="1">
    <citation type="submission" date="2024-09" db="EMBL/GenBank/DDBJ databases">
        <authorList>
            <person name="Sun Q."/>
            <person name="Mori K."/>
        </authorList>
    </citation>
    <scope>NUCLEOTIDE SEQUENCE [LARGE SCALE GENOMIC DNA]</scope>
    <source>
        <strain evidence="2 3">JCM 1334</strain>
    </source>
</reference>
<name>A0ABV5Y7S2_ARTRM</name>
<dbReference type="EMBL" id="JBHMBC010000040">
    <property type="protein sequence ID" value="MFB9822140.1"/>
    <property type="molecule type" value="Genomic_DNA"/>
</dbReference>
<organism evidence="2 3">
    <name type="scientific">Arthrobacter ramosus</name>
    <dbReference type="NCBI Taxonomy" id="1672"/>
    <lineage>
        <taxon>Bacteria</taxon>
        <taxon>Bacillati</taxon>
        <taxon>Actinomycetota</taxon>
        <taxon>Actinomycetes</taxon>
        <taxon>Micrococcales</taxon>
        <taxon>Micrococcaceae</taxon>
        <taxon>Arthrobacter</taxon>
    </lineage>
</organism>